<evidence type="ECO:0000259" key="1">
    <source>
        <dbReference type="Pfam" id="PF03372"/>
    </source>
</evidence>
<reference evidence="3" key="2">
    <citation type="submission" date="2017-12" db="EMBL/GenBank/DDBJ databases">
        <title>Genome sequence of the Bar-tailed Godwit (Limosa lapponica baueri).</title>
        <authorList>
            <person name="Lima N.C.B."/>
            <person name="Parody-Merino A.M."/>
            <person name="Battley P.F."/>
            <person name="Fidler A.E."/>
            <person name="Prosdocimi F."/>
        </authorList>
    </citation>
    <scope>NUCLEOTIDE SEQUENCE [LARGE SCALE GENOMIC DNA]</scope>
</reference>
<dbReference type="EMBL" id="KZ505822">
    <property type="protein sequence ID" value="PKU44515.1"/>
    <property type="molecule type" value="Genomic_DNA"/>
</dbReference>
<proteinExistence type="predicted"/>
<dbReference type="Gene3D" id="3.60.10.10">
    <property type="entry name" value="Endonuclease/exonuclease/phosphatase"/>
    <property type="match status" value="1"/>
</dbReference>
<feature type="domain" description="Endonuclease/exonuclease/phosphatase" evidence="1">
    <location>
        <begin position="102"/>
        <end position="292"/>
    </location>
</feature>
<keyword evidence="3" id="KW-1185">Reference proteome</keyword>
<dbReference type="InterPro" id="IPR005135">
    <property type="entry name" value="Endo/exonuclease/phosphatase"/>
</dbReference>
<dbReference type="GO" id="GO:0003824">
    <property type="term" value="F:catalytic activity"/>
    <property type="evidence" value="ECO:0007669"/>
    <property type="project" value="InterPro"/>
</dbReference>
<dbReference type="OrthoDB" id="6152807at2759"/>
<name>A0A2I0UEP3_LIMLA</name>
<protein>
    <submittedName>
        <fullName evidence="2">Adaptin ear-binding coat-associated protein 1</fullName>
    </submittedName>
</protein>
<dbReference type="PANTHER" id="PTHR33395">
    <property type="entry name" value="TRANSCRIPTASE, PUTATIVE-RELATED-RELATED"/>
    <property type="match status" value="1"/>
</dbReference>
<gene>
    <name evidence="2" type="ORF">llap_5200</name>
</gene>
<dbReference type="AlphaFoldDB" id="A0A2I0UEP3"/>
<dbReference type="InterPro" id="IPR036691">
    <property type="entry name" value="Endo/exonu/phosph_ase_sf"/>
</dbReference>
<sequence length="355" mass="40686">MVSNLLHHLDIHKSMRLNSIHTSVLRELVEVLTETLSIIYRQSWQTGEVPVDWRLANVTPIHKKGWKEDPGNYRSVSLTSVLKKVMEQIILSATIYIGKKQEELEAIVQQENYDIVATTETWWEDSHNWSAAMDGYQLFRRDRQGRRGSGVALYVRDRFECLELNIVNDNVECLWVRIKGKAKKADIMVGVCYRPPNQDAEVDKIYKQLAEVSQSLALVLVGDFNFPDVCWKYNTAEREQSQRFLECVEDNFLTQLVREPTRESALLDLLLINREGLVGDVKVGGHLGQSDHEIIELSILGEARQGASRTATLDFRRADFGQFRTMGESVPWETVLKGIGAQEGWSYFKEELLKA</sequence>
<evidence type="ECO:0000313" key="2">
    <source>
        <dbReference type="EMBL" id="PKU44515.1"/>
    </source>
</evidence>
<dbReference type="GO" id="GO:0061343">
    <property type="term" value="P:cell adhesion involved in heart morphogenesis"/>
    <property type="evidence" value="ECO:0007669"/>
    <property type="project" value="TreeGrafter"/>
</dbReference>
<dbReference type="SUPFAM" id="SSF56219">
    <property type="entry name" value="DNase I-like"/>
    <property type="match status" value="1"/>
</dbReference>
<organism evidence="2 3">
    <name type="scientific">Limosa lapponica baueri</name>
    <dbReference type="NCBI Taxonomy" id="1758121"/>
    <lineage>
        <taxon>Eukaryota</taxon>
        <taxon>Metazoa</taxon>
        <taxon>Chordata</taxon>
        <taxon>Craniata</taxon>
        <taxon>Vertebrata</taxon>
        <taxon>Euteleostomi</taxon>
        <taxon>Archelosauria</taxon>
        <taxon>Archosauria</taxon>
        <taxon>Dinosauria</taxon>
        <taxon>Saurischia</taxon>
        <taxon>Theropoda</taxon>
        <taxon>Coelurosauria</taxon>
        <taxon>Aves</taxon>
        <taxon>Neognathae</taxon>
        <taxon>Neoaves</taxon>
        <taxon>Charadriiformes</taxon>
        <taxon>Scolopacidae</taxon>
        <taxon>Limosa</taxon>
    </lineage>
</organism>
<dbReference type="Pfam" id="PF03372">
    <property type="entry name" value="Exo_endo_phos"/>
    <property type="match status" value="1"/>
</dbReference>
<accession>A0A2I0UEP3</accession>
<dbReference type="Proteomes" id="UP000233556">
    <property type="component" value="Unassembled WGS sequence"/>
</dbReference>
<dbReference type="GO" id="GO:0007508">
    <property type="term" value="P:larval heart development"/>
    <property type="evidence" value="ECO:0007669"/>
    <property type="project" value="TreeGrafter"/>
</dbReference>
<dbReference type="PANTHER" id="PTHR33395:SF22">
    <property type="entry name" value="REVERSE TRANSCRIPTASE DOMAIN-CONTAINING PROTEIN"/>
    <property type="match status" value="1"/>
</dbReference>
<dbReference type="GO" id="GO:0031012">
    <property type="term" value="C:extracellular matrix"/>
    <property type="evidence" value="ECO:0007669"/>
    <property type="project" value="TreeGrafter"/>
</dbReference>
<reference evidence="3" key="1">
    <citation type="submission" date="2017-11" db="EMBL/GenBank/DDBJ databases">
        <authorList>
            <person name="Lima N.C."/>
            <person name="Parody-Merino A.M."/>
            <person name="Battley P.F."/>
            <person name="Fidler A.E."/>
            <person name="Prosdocimi F."/>
        </authorList>
    </citation>
    <scope>NUCLEOTIDE SEQUENCE [LARGE SCALE GENOMIC DNA]</scope>
</reference>
<evidence type="ECO:0000313" key="3">
    <source>
        <dbReference type="Proteomes" id="UP000233556"/>
    </source>
</evidence>